<accession>X8AG30</accession>
<organism evidence="1">
    <name type="scientific">Mycobacterium xenopi 4042</name>
    <dbReference type="NCBI Taxonomy" id="1299334"/>
    <lineage>
        <taxon>Bacteria</taxon>
        <taxon>Bacillati</taxon>
        <taxon>Actinomycetota</taxon>
        <taxon>Actinomycetes</taxon>
        <taxon>Mycobacteriales</taxon>
        <taxon>Mycobacteriaceae</taxon>
        <taxon>Mycobacterium</taxon>
    </lineage>
</organism>
<reference evidence="1" key="1">
    <citation type="submission" date="2014-01" db="EMBL/GenBank/DDBJ databases">
        <authorList>
            <person name="Brown-Elliot B."/>
            <person name="Wallace R."/>
            <person name="Lenaerts A."/>
            <person name="Ordway D."/>
            <person name="DeGroote M.A."/>
            <person name="Parker T."/>
            <person name="Sizemore C."/>
            <person name="Tallon L.J."/>
            <person name="Sadzewicz L.K."/>
            <person name="Sengamalay N."/>
            <person name="Fraser C.M."/>
            <person name="Hine E."/>
            <person name="Shefchek K.A."/>
            <person name="Das S.P."/>
            <person name="Tettelin H."/>
        </authorList>
    </citation>
    <scope>NUCLEOTIDE SEQUENCE [LARGE SCALE GENOMIC DNA]</scope>
    <source>
        <strain evidence="1">4042</strain>
    </source>
</reference>
<protein>
    <submittedName>
        <fullName evidence="1">Uncharacterized protein</fullName>
    </submittedName>
</protein>
<sequence>MQPLKHIGVAPGQLGGRQPSAAAASAIFSPCSSVPVKNRTSKPSSRLNRAIASVAMYSYTCPSAAQHWDT</sequence>
<dbReference type="AlphaFoldDB" id="X8AG30"/>
<name>X8AG30_MYCXE</name>
<dbReference type="EMBL" id="JAOB01000060">
    <property type="protein sequence ID" value="EUA29978.1"/>
    <property type="molecule type" value="Genomic_DNA"/>
</dbReference>
<proteinExistence type="predicted"/>
<evidence type="ECO:0000313" key="1">
    <source>
        <dbReference type="EMBL" id="EUA29978.1"/>
    </source>
</evidence>
<gene>
    <name evidence="1" type="ORF">I553_4233</name>
</gene>
<comment type="caution">
    <text evidence="1">The sequence shown here is derived from an EMBL/GenBank/DDBJ whole genome shotgun (WGS) entry which is preliminary data.</text>
</comment>